<dbReference type="GO" id="GO:0005524">
    <property type="term" value="F:ATP binding"/>
    <property type="evidence" value="ECO:0007669"/>
    <property type="project" value="UniProtKB-KW"/>
</dbReference>
<dbReference type="PANTHER" id="PTHR41523:SF8">
    <property type="entry name" value="ETHYLENE RESPONSE SENSOR PROTEIN"/>
    <property type="match status" value="1"/>
</dbReference>
<evidence type="ECO:0000256" key="3">
    <source>
        <dbReference type="ARBA" id="ARBA00022553"/>
    </source>
</evidence>
<organism evidence="9 10">
    <name type="scientific">Sphingopyxis macrogoltabida</name>
    <name type="common">Sphingomonas macrogoltabidus</name>
    <dbReference type="NCBI Taxonomy" id="33050"/>
    <lineage>
        <taxon>Bacteria</taxon>
        <taxon>Pseudomonadati</taxon>
        <taxon>Pseudomonadota</taxon>
        <taxon>Alphaproteobacteria</taxon>
        <taxon>Sphingomonadales</taxon>
        <taxon>Sphingomonadaceae</taxon>
        <taxon>Sphingopyxis</taxon>
    </lineage>
</organism>
<evidence type="ECO:0000256" key="6">
    <source>
        <dbReference type="ARBA" id="ARBA00022777"/>
    </source>
</evidence>
<evidence type="ECO:0000256" key="2">
    <source>
        <dbReference type="ARBA" id="ARBA00012438"/>
    </source>
</evidence>
<dbReference type="AlphaFoldDB" id="A0AAC9AUS9"/>
<dbReference type="Pfam" id="PF08448">
    <property type="entry name" value="PAS_4"/>
    <property type="match status" value="1"/>
</dbReference>
<keyword evidence="3" id="KW-0597">Phosphoprotein</keyword>
<name>A0AAC9AUS9_SPHMC</name>
<accession>A0AAC9AUS9</accession>
<dbReference type="EMBL" id="CP013344">
    <property type="protein sequence ID" value="AMU89027.1"/>
    <property type="molecule type" value="Genomic_DNA"/>
</dbReference>
<sequence length="342" mass="36855">MTHTTHPDVALNLALAVITASDAPALLLDQNFTIIAASTSFCRAFALDPRQAVGRTPLELGDGEWDVPQLRTLLGVTFHGDAQIESYEMDLDGPHAPRRLVLHAKMLDYGDLARPRLLLTISDVTEARISEKLKDDLLREKAILLQELQHRVANSLQIIASVLMQSARRVQSEETRSHLRDAHNRVMSIATVQQQLAASRLGEVELGAYFTQLCESLGASMICDSDLVSLRVSADDSKVNADISVSLGLIVTELVINALKHAFPGERGGTILVDYHALGEAWKLTVHDDGVGTPHKLAAAKPGLGTSIVEALAKQLRATVETAGASPGTRVSIVHEEPVGVS</sequence>
<keyword evidence="7" id="KW-0067">ATP-binding</keyword>
<dbReference type="EC" id="2.7.13.3" evidence="2"/>
<dbReference type="Gene3D" id="3.30.450.20">
    <property type="entry name" value="PAS domain"/>
    <property type="match status" value="1"/>
</dbReference>
<evidence type="ECO:0000256" key="5">
    <source>
        <dbReference type="ARBA" id="ARBA00022741"/>
    </source>
</evidence>
<dbReference type="InterPro" id="IPR013656">
    <property type="entry name" value="PAS_4"/>
</dbReference>
<dbReference type="Gene3D" id="3.30.565.10">
    <property type="entry name" value="Histidine kinase-like ATPase, C-terminal domain"/>
    <property type="match status" value="1"/>
</dbReference>
<keyword evidence="6 9" id="KW-0418">Kinase</keyword>
<dbReference type="Pfam" id="PF07568">
    <property type="entry name" value="HisKA_2"/>
    <property type="match status" value="1"/>
</dbReference>
<proteinExistence type="predicted"/>
<gene>
    <name evidence="9" type="ORF">ATM17_08235</name>
</gene>
<dbReference type="InterPro" id="IPR011495">
    <property type="entry name" value="Sig_transdc_His_kin_sub2_dim/P"/>
</dbReference>
<evidence type="ECO:0000313" key="9">
    <source>
        <dbReference type="EMBL" id="AMU89027.1"/>
    </source>
</evidence>
<keyword evidence="10" id="KW-1185">Reference proteome</keyword>
<dbReference type="SMART" id="SM00387">
    <property type="entry name" value="HATPase_c"/>
    <property type="match status" value="1"/>
</dbReference>
<dbReference type="GO" id="GO:0004673">
    <property type="term" value="F:protein histidine kinase activity"/>
    <property type="evidence" value="ECO:0007669"/>
    <property type="project" value="UniProtKB-EC"/>
</dbReference>
<dbReference type="InterPro" id="IPR003594">
    <property type="entry name" value="HATPase_dom"/>
</dbReference>
<dbReference type="SUPFAM" id="SSF55785">
    <property type="entry name" value="PYP-like sensor domain (PAS domain)"/>
    <property type="match status" value="1"/>
</dbReference>
<dbReference type="Proteomes" id="UP000076088">
    <property type="component" value="Chromosome"/>
</dbReference>
<feature type="domain" description="Histidine kinase/HSP90-like ATPase" evidence="8">
    <location>
        <begin position="242"/>
        <end position="339"/>
    </location>
</feature>
<dbReference type="InterPro" id="IPR036890">
    <property type="entry name" value="HATPase_C_sf"/>
</dbReference>
<dbReference type="Pfam" id="PF02518">
    <property type="entry name" value="HATPase_c"/>
    <property type="match status" value="1"/>
</dbReference>
<dbReference type="SUPFAM" id="SSF55874">
    <property type="entry name" value="ATPase domain of HSP90 chaperone/DNA topoisomerase II/histidine kinase"/>
    <property type="match status" value="1"/>
</dbReference>
<reference evidence="9 10" key="2">
    <citation type="journal article" date="2016" name="Genome Announc.">
        <title>Complete Genome Sequence of Sphingopyxis macrogoltabida Strain 203N (NBRC 111659), a Polyethylene Glycol Degrader.</title>
        <authorList>
            <person name="Ohtsubo Y."/>
            <person name="Nonoyama S."/>
            <person name="Nagata Y."/>
            <person name="Numata M."/>
            <person name="Tsuchikane K."/>
            <person name="Hosoyama A."/>
            <person name="Yamazoe A."/>
            <person name="Tsuda M."/>
            <person name="Fujita N."/>
            <person name="Kawai F."/>
        </authorList>
    </citation>
    <scope>NUCLEOTIDE SEQUENCE [LARGE SCALE GENOMIC DNA]</scope>
    <source>
        <strain evidence="9 10">203N</strain>
    </source>
</reference>
<reference evidence="10" key="1">
    <citation type="submission" date="2015-11" db="EMBL/GenBank/DDBJ databases">
        <title>Complete genome sequence of a polyethylene-glycol degrader Sphingopyxis macrogoltabida 203N (NBRC 111659).</title>
        <authorList>
            <person name="Yoshiyuki O."/>
            <person name="Shouta N."/>
            <person name="Nagata Y."/>
            <person name="Numata M."/>
            <person name="Tsuchikane K."/>
            <person name="Hosoyama A."/>
            <person name="Yamazoe A."/>
            <person name="Tsuda M."/>
            <person name="Fujita N."/>
            <person name="Kawai F."/>
        </authorList>
    </citation>
    <scope>NUCLEOTIDE SEQUENCE [LARGE SCALE GENOMIC DNA]</scope>
    <source>
        <strain evidence="10">203N</strain>
    </source>
</reference>
<evidence type="ECO:0000256" key="1">
    <source>
        <dbReference type="ARBA" id="ARBA00000085"/>
    </source>
</evidence>
<comment type="catalytic activity">
    <reaction evidence="1">
        <text>ATP + protein L-histidine = ADP + protein N-phospho-L-histidine.</text>
        <dbReference type="EC" id="2.7.13.3"/>
    </reaction>
</comment>
<evidence type="ECO:0000256" key="7">
    <source>
        <dbReference type="ARBA" id="ARBA00022840"/>
    </source>
</evidence>
<evidence type="ECO:0000313" key="10">
    <source>
        <dbReference type="Proteomes" id="UP000076088"/>
    </source>
</evidence>
<evidence type="ECO:0000259" key="8">
    <source>
        <dbReference type="SMART" id="SM00387"/>
    </source>
</evidence>
<evidence type="ECO:0000256" key="4">
    <source>
        <dbReference type="ARBA" id="ARBA00022679"/>
    </source>
</evidence>
<keyword evidence="4" id="KW-0808">Transferase</keyword>
<protein>
    <recommendedName>
        <fullName evidence="2">histidine kinase</fullName>
        <ecNumber evidence="2">2.7.13.3</ecNumber>
    </recommendedName>
</protein>
<dbReference type="InterPro" id="IPR035965">
    <property type="entry name" value="PAS-like_dom_sf"/>
</dbReference>
<dbReference type="InterPro" id="IPR000014">
    <property type="entry name" value="PAS"/>
</dbReference>
<dbReference type="PANTHER" id="PTHR41523">
    <property type="entry name" value="TWO-COMPONENT SYSTEM SENSOR PROTEIN"/>
    <property type="match status" value="1"/>
</dbReference>
<dbReference type="KEGG" id="smaz:LH19_11645"/>
<dbReference type="CDD" id="cd00130">
    <property type="entry name" value="PAS"/>
    <property type="match status" value="1"/>
</dbReference>
<keyword evidence="5" id="KW-0547">Nucleotide-binding</keyword>